<dbReference type="FunFam" id="3.40.50.720:FF:000090">
    <property type="entry name" value="NADP-dependent mannitol dehydrogenase"/>
    <property type="match status" value="1"/>
</dbReference>
<keyword evidence="3" id="KW-0560">Oxidoreductase</keyword>
<keyword evidence="5" id="KW-1185">Reference proteome</keyword>
<evidence type="ECO:0000256" key="3">
    <source>
        <dbReference type="ARBA" id="ARBA00023002"/>
    </source>
</evidence>
<protein>
    <recommendedName>
        <fullName evidence="6">L-xylulose reductase</fullName>
    </recommendedName>
</protein>
<dbReference type="InterPro" id="IPR020904">
    <property type="entry name" value="Sc_DH/Rdtase_CS"/>
</dbReference>
<evidence type="ECO:0008006" key="6">
    <source>
        <dbReference type="Google" id="ProtNLM"/>
    </source>
</evidence>
<dbReference type="STRING" id="348802.A0A0D2FJC9"/>
<evidence type="ECO:0000256" key="2">
    <source>
        <dbReference type="ARBA" id="ARBA00022857"/>
    </source>
</evidence>
<dbReference type="HOGENOM" id="CLU_010194_1_1_1"/>
<dbReference type="Proteomes" id="UP000054342">
    <property type="component" value="Unassembled WGS sequence"/>
</dbReference>
<dbReference type="PANTHER" id="PTHR43008:SF12">
    <property type="entry name" value="OXIDOREDUCTASE, SHORT CHAIN DEHYDROGENASE_REDUCTASE FAMILY (AFU_ORTHOLOGUE AFUA_6G13830)"/>
    <property type="match status" value="1"/>
</dbReference>
<dbReference type="EMBL" id="KN847317">
    <property type="protein sequence ID" value="KIW60249.1"/>
    <property type="molecule type" value="Genomic_DNA"/>
</dbReference>
<name>A0A0D2FJC9_9EURO</name>
<dbReference type="PROSITE" id="PS00061">
    <property type="entry name" value="ADH_SHORT"/>
    <property type="match status" value="1"/>
</dbReference>
<dbReference type="GO" id="GO:0019594">
    <property type="term" value="P:mannitol metabolic process"/>
    <property type="evidence" value="ECO:0007669"/>
    <property type="project" value="UniProtKB-ARBA"/>
</dbReference>
<evidence type="ECO:0000256" key="1">
    <source>
        <dbReference type="ARBA" id="ARBA00006484"/>
    </source>
</evidence>
<dbReference type="Gene3D" id="3.40.50.720">
    <property type="entry name" value="NAD(P)-binding Rossmann-like Domain"/>
    <property type="match status" value="1"/>
</dbReference>
<gene>
    <name evidence="4" type="ORF">PV05_00481</name>
</gene>
<dbReference type="GO" id="GO:0050664">
    <property type="term" value="F:oxidoreductase activity, acting on NAD(P)H, oxygen as acceptor"/>
    <property type="evidence" value="ECO:0007669"/>
    <property type="project" value="TreeGrafter"/>
</dbReference>
<dbReference type="PRINTS" id="PR00081">
    <property type="entry name" value="GDHRDH"/>
</dbReference>
<dbReference type="Pfam" id="PF13561">
    <property type="entry name" value="adh_short_C2"/>
    <property type="match status" value="1"/>
</dbReference>
<dbReference type="GeneID" id="25322389"/>
<sequence>MYLPKPGDAHVLDLFSLKGKVAVVTGGSRGIGLEIVKAFAEAGADIASIYRSSSTADQIASELSAQHGVTIRAYQCDVSDEQAVDAVFETIANDFGGKVDILVANAGICYTVAAEDMTTQQFRSEMGVNFDGPWFCARAAAKYFKKKGSGNVIFTTSISGLIVNIPDKQAIYNASKAGLIHLAKSLAVEWIDFCRVNCVSPGYIWTDMLEQVPRELSDEWVALTPAKRMGEAYELKGAYLFCASNASSFMTGANIVVDGAYTIP</sequence>
<reference evidence="4 5" key="1">
    <citation type="submission" date="2015-01" db="EMBL/GenBank/DDBJ databases">
        <title>The Genome Sequence of Exophiala xenobiotica CBS118157.</title>
        <authorList>
            <consortium name="The Broad Institute Genomics Platform"/>
            <person name="Cuomo C."/>
            <person name="de Hoog S."/>
            <person name="Gorbushina A."/>
            <person name="Stielow B."/>
            <person name="Teixiera M."/>
            <person name="Abouelleil A."/>
            <person name="Chapman S.B."/>
            <person name="Priest M."/>
            <person name="Young S.K."/>
            <person name="Wortman J."/>
            <person name="Nusbaum C."/>
            <person name="Birren B."/>
        </authorList>
    </citation>
    <scope>NUCLEOTIDE SEQUENCE [LARGE SCALE GENOMIC DNA]</scope>
    <source>
        <strain evidence="4 5">CBS 118157</strain>
    </source>
</reference>
<dbReference type="SUPFAM" id="SSF51735">
    <property type="entry name" value="NAD(P)-binding Rossmann-fold domains"/>
    <property type="match status" value="1"/>
</dbReference>
<dbReference type="AlphaFoldDB" id="A0A0D2FJC9"/>
<dbReference type="InterPro" id="IPR036291">
    <property type="entry name" value="NAD(P)-bd_dom_sf"/>
</dbReference>
<dbReference type="RefSeq" id="XP_013320833.1">
    <property type="nucleotide sequence ID" value="XM_013465379.1"/>
</dbReference>
<dbReference type="PRINTS" id="PR00080">
    <property type="entry name" value="SDRFAMILY"/>
</dbReference>
<organism evidence="4 5">
    <name type="scientific">Exophiala xenobiotica</name>
    <dbReference type="NCBI Taxonomy" id="348802"/>
    <lineage>
        <taxon>Eukaryota</taxon>
        <taxon>Fungi</taxon>
        <taxon>Dikarya</taxon>
        <taxon>Ascomycota</taxon>
        <taxon>Pezizomycotina</taxon>
        <taxon>Eurotiomycetes</taxon>
        <taxon>Chaetothyriomycetidae</taxon>
        <taxon>Chaetothyriales</taxon>
        <taxon>Herpotrichiellaceae</taxon>
        <taxon>Exophiala</taxon>
    </lineage>
</organism>
<accession>A0A0D2FJC9</accession>
<dbReference type="PANTHER" id="PTHR43008">
    <property type="entry name" value="BENZIL REDUCTASE"/>
    <property type="match status" value="1"/>
</dbReference>
<dbReference type="InterPro" id="IPR002347">
    <property type="entry name" value="SDR_fam"/>
</dbReference>
<evidence type="ECO:0000313" key="4">
    <source>
        <dbReference type="EMBL" id="KIW60249.1"/>
    </source>
</evidence>
<dbReference type="OrthoDB" id="1888931at2759"/>
<comment type="similarity">
    <text evidence="1">Belongs to the short-chain dehydrogenases/reductases (SDR) family.</text>
</comment>
<proteinExistence type="inferred from homology"/>
<dbReference type="GO" id="GO:0050085">
    <property type="term" value="F:mannitol 2-dehydrogenase (NADP+) activity"/>
    <property type="evidence" value="ECO:0007669"/>
    <property type="project" value="UniProtKB-ARBA"/>
</dbReference>
<evidence type="ECO:0000313" key="5">
    <source>
        <dbReference type="Proteomes" id="UP000054342"/>
    </source>
</evidence>
<keyword evidence="2" id="KW-0521">NADP</keyword>